<organism evidence="3 4">
    <name type="scientific">Streptomyces aurantiogriseus</name>
    <dbReference type="NCBI Taxonomy" id="66870"/>
    <lineage>
        <taxon>Bacteria</taxon>
        <taxon>Bacillati</taxon>
        <taxon>Actinomycetota</taxon>
        <taxon>Actinomycetes</taxon>
        <taxon>Kitasatosporales</taxon>
        <taxon>Streptomycetaceae</taxon>
        <taxon>Streptomyces</taxon>
    </lineage>
</organism>
<feature type="domain" description="Immunity protein 35" evidence="1">
    <location>
        <begin position="6"/>
        <end position="72"/>
    </location>
</feature>
<sequence length="433" mass="46995">MSVPHDRAVAWLNATYGGLVQLAAPHPVHETPTAWLFSCRAVPQPGYPETPMLAASVVVPKDGGAPFHPAPSNPLADLAPAASPEEAAFRVEGQPRRINARGCTVALHSAISGAPSVPLPWRPSDEAPGWVARLKRRYFPEFTRTPVDRWDDVVKAVTEPGPDTRGVVWVRREIGGHEATGNLLYAHNNKGQVVLLDGLTSSLARLDTDQVRELVLLRALPAAHAPRRLPWERSAVDFASAVDKARLWLDDAYQGQVVLDGPTPQDETARGWVFSCNTVRFLRDGHWQDALLDATLVVPKDDTAPFGLPNSDPWTWLSRWDAGENPGAAGLPAPPQPGRAAWFEPTLSELGSVLSVSEHEDWMSAIEALSALPDEARALVWVRRTDGRSREAVGWLVTARKIAGGVILVDGATGSPASPDPTGVHRLHVIRYR</sequence>
<dbReference type="InterPro" id="IPR028908">
    <property type="entry name" value="Tox-PL_dom"/>
</dbReference>
<evidence type="ECO:0008006" key="5">
    <source>
        <dbReference type="Google" id="ProtNLM"/>
    </source>
</evidence>
<gene>
    <name evidence="3" type="ORF">GCM10010251_13610</name>
</gene>
<evidence type="ECO:0000259" key="1">
    <source>
        <dbReference type="Pfam" id="PF15567"/>
    </source>
</evidence>
<proteinExistence type="predicted"/>
<evidence type="ECO:0000313" key="4">
    <source>
        <dbReference type="Proteomes" id="UP000658320"/>
    </source>
</evidence>
<dbReference type="RefSeq" id="WP_189933342.1">
    <property type="nucleotide sequence ID" value="NZ_BMSX01000003.1"/>
</dbReference>
<evidence type="ECO:0000259" key="2">
    <source>
        <dbReference type="Pfam" id="PF15644"/>
    </source>
</evidence>
<evidence type="ECO:0000313" key="3">
    <source>
        <dbReference type="EMBL" id="GGQ99659.1"/>
    </source>
</evidence>
<dbReference type="EMBL" id="BMSX01000003">
    <property type="protein sequence ID" value="GGQ99659.1"/>
    <property type="molecule type" value="Genomic_DNA"/>
</dbReference>
<reference evidence="3" key="1">
    <citation type="journal article" date="2014" name="Int. J. Syst. Evol. Microbiol.">
        <title>Complete genome sequence of Corynebacterium casei LMG S-19264T (=DSM 44701T), isolated from a smear-ripened cheese.</title>
        <authorList>
            <consortium name="US DOE Joint Genome Institute (JGI-PGF)"/>
            <person name="Walter F."/>
            <person name="Albersmeier A."/>
            <person name="Kalinowski J."/>
            <person name="Ruckert C."/>
        </authorList>
    </citation>
    <scope>NUCLEOTIDE SEQUENCE</scope>
    <source>
        <strain evidence="3">JCM 4346</strain>
    </source>
</reference>
<dbReference type="Proteomes" id="UP000658320">
    <property type="component" value="Unassembled WGS sequence"/>
</dbReference>
<name>A0A918F2V3_9ACTN</name>
<accession>A0A918F2V3</accession>
<comment type="caution">
    <text evidence="3">The sequence shown here is derived from an EMBL/GenBank/DDBJ whole genome shotgun (WGS) entry which is preliminary data.</text>
</comment>
<dbReference type="Pfam" id="PF15567">
    <property type="entry name" value="Imm35"/>
    <property type="match status" value="2"/>
</dbReference>
<feature type="domain" description="Tox-PL" evidence="2">
    <location>
        <begin position="99"/>
        <end position="199"/>
    </location>
</feature>
<dbReference type="InterPro" id="IPR029082">
    <property type="entry name" value="Imm35"/>
</dbReference>
<dbReference type="AlphaFoldDB" id="A0A918F2V3"/>
<keyword evidence="4" id="KW-1185">Reference proteome</keyword>
<feature type="domain" description="Immunity protein 35" evidence="1">
    <location>
        <begin position="240"/>
        <end position="322"/>
    </location>
</feature>
<reference evidence="3" key="2">
    <citation type="submission" date="2020-09" db="EMBL/GenBank/DDBJ databases">
        <authorList>
            <person name="Sun Q."/>
            <person name="Ohkuma M."/>
        </authorList>
    </citation>
    <scope>NUCLEOTIDE SEQUENCE</scope>
    <source>
        <strain evidence="3">JCM 4346</strain>
    </source>
</reference>
<protein>
    <recommendedName>
        <fullName evidence="5">Papain fold toxin 1 (Glutamine deamidase) of polymorphic toxin system</fullName>
    </recommendedName>
</protein>
<dbReference type="Pfam" id="PF15644">
    <property type="entry name" value="Gln_amidase"/>
    <property type="match status" value="1"/>
</dbReference>